<evidence type="ECO:0000313" key="3">
    <source>
        <dbReference type="Proteomes" id="UP001286313"/>
    </source>
</evidence>
<comment type="caution">
    <text evidence="2">The sequence shown here is derived from an EMBL/GenBank/DDBJ whole genome shotgun (WGS) entry which is preliminary data.</text>
</comment>
<proteinExistence type="predicted"/>
<gene>
    <name evidence="2" type="ORF">Pcinc_011508</name>
</gene>
<name>A0AAE1G0S3_PETCI</name>
<dbReference type="AlphaFoldDB" id="A0AAE1G0S3"/>
<feature type="region of interest" description="Disordered" evidence="1">
    <location>
        <begin position="95"/>
        <end position="119"/>
    </location>
</feature>
<feature type="compositionally biased region" description="Basic and acidic residues" evidence="1">
    <location>
        <begin position="101"/>
        <end position="113"/>
    </location>
</feature>
<organism evidence="2 3">
    <name type="scientific">Petrolisthes cinctipes</name>
    <name type="common">Flat porcelain crab</name>
    <dbReference type="NCBI Taxonomy" id="88211"/>
    <lineage>
        <taxon>Eukaryota</taxon>
        <taxon>Metazoa</taxon>
        <taxon>Ecdysozoa</taxon>
        <taxon>Arthropoda</taxon>
        <taxon>Crustacea</taxon>
        <taxon>Multicrustacea</taxon>
        <taxon>Malacostraca</taxon>
        <taxon>Eumalacostraca</taxon>
        <taxon>Eucarida</taxon>
        <taxon>Decapoda</taxon>
        <taxon>Pleocyemata</taxon>
        <taxon>Anomura</taxon>
        <taxon>Galatheoidea</taxon>
        <taxon>Porcellanidae</taxon>
        <taxon>Petrolisthes</taxon>
    </lineage>
</organism>
<protein>
    <submittedName>
        <fullName evidence="2">Uncharacterized protein</fullName>
    </submittedName>
</protein>
<reference evidence="2" key="1">
    <citation type="submission" date="2023-10" db="EMBL/GenBank/DDBJ databases">
        <title>Genome assemblies of two species of porcelain crab, Petrolisthes cinctipes and Petrolisthes manimaculis (Anomura: Porcellanidae).</title>
        <authorList>
            <person name="Angst P."/>
        </authorList>
    </citation>
    <scope>NUCLEOTIDE SEQUENCE</scope>
    <source>
        <strain evidence="2">PB745_01</strain>
        <tissue evidence="2">Gill</tissue>
    </source>
</reference>
<accession>A0AAE1G0S3</accession>
<evidence type="ECO:0000313" key="2">
    <source>
        <dbReference type="EMBL" id="KAK3884232.1"/>
    </source>
</evidence>
<keyword evidence="3" id="KW-1185">Reference proteome</keyword>
<evidence type="ECO:0000256" key="1">
    <source>
        <dbReference type="SAM" id="MobiDB-lite"/>
    </source>
</evidence>
<sequence>MTLPHHCKHHCFFKCGPSSDGAKKTVLRGHSDYNTEGTTPYVGEAVRVVLEEVSRLLQPQPRPLALRFYFLRLPQLTSRYREQGAGQGCYPPHCPSRSPVLHHDIKTRGKDLTSPKTRC</sequence>
<dbReference type="Proteomes" id="UP001286313">
    <property type="component" value="Unassembled WGS sequence"/>
</dbReference>
<dbReference type="EMBL" id="JAWQEG010000904">
    <property type="protein sequence ID" value="KAK3884232.1"/>
    <property type="molecule type" value="Genomic_DNA"/>
</dbReference>